<dbReference type="InterPro" id="IPR000257">
    <property type="entry name" value="Uroporphyrinogen_deCOase"/>
</dbReference>
<sequence>ATQDQETLFAKGAVHSLTKQTTLGADVISLDWTVDPVKSREQAGQNITLQGNFDPRDMYKTPEEIRALVTDMARKFGKIRKSMKGFVTPHNKPTPTKEANIGAQIDHFLGNEQADRAAKYAASAPLMLDNVMERLDLQRYIGDKVKEKITEPNL</sequence>
<dbReference type="EMBL" id="CCAG010013620">
    <property type="status" value="NOT_ANNOTATED_CDS"/>
    <property type="molecule type" value="Genomic_DNA"/>
</dbReference>
<proteinExistence type="predicted"/>
<dbReference type="AlphaFoldDB" id="A0A1B0GAG7"/>
<dbReference type="PANTHER" id="PTHR21091:SF169">
    <property type="entry name" value="UROPORPHYRINOGEN DECARBOXYLASE"/>
    <property type="match status" value="1"/>
</dbReference>
<reference evidence="2" key="1">
    <citation type="submission" date="2020-05" db="UniProtKB">
        <authorList>
            <consortium name="EnsemblMetazoa"/>
        </authorList>
    </citation>
    <scope>IDENTIFICATION</scope>
    <source>
        <strain evidence="2">Yale</strain>
    </source>
</reference>
<accession>A0A1B0GAG7</accession>
<dbReference type="VEuPathDB" id="VectorBase:GMOY010302"/>
<dbReference type="SUPFAM" id="SSF51726">
    <property type="entry name" value="UROD/MetE-like"/>
    <property type="match status" value="1"/>
</dbReference>
<evidence type="ECO:0000259" key="1">
    <source>
        <dbReference type="Pfam" id="PF01208"/>
    </source>
</evidence>
<dbReference type="STRING" id="37546.A0A1B0GAG7"/>
<dbReference type="Pfam" id="PF01208">
    <property type="entry name" value="URO-D"/>
    <property type="match status" value="1"/>
</dbReference>
<organism evidence="2 3">
    <name type="scientific">Glossina morsitans morsitans</name>
    <name type="common">Savannah tsetse fly</name>
    <dbReference type="NCBI Taxonomy" id="37546"/>
    <lineage>
        <taxon>Eukaryota</taxon>
        <taxon>Metazoa</taxon>
        <taxon>Ecdysozoa</taxon>
        <taxon>Arthropoda</taxon>
        <taxon>Hexapoda</taxon>
        <taxon>Insecta</taxon>
        <taxon>Pterygota</taxon>
        <taxon>Neoptera</taxon>
        <taxon>Endopterygota</taxon>
        <taxon>Diptera</taxon>
        <taxon>Brachycera</taxon>
        <taxon>Muscomorpha</taxon>
        <taxon>Hippoboscoidea</taxon>
        <taxon>Glossinidae</taxon>
        <taxon>Glossina</taxon>
    </lineage>
</organism>
<protein>
    <recommendedName>
        <fullName evidence="1">Uroporphyrinogen decarboxylase (URO-D) domain-containing protein</fullName>
    </recommendedName>
</protein>
<evidence type="ECO:0000313" key="3">
    <source>
        <dbReference type="Proteomes" id="UP000092444"/>
    </source>
</evidence>
<dbReference type="GO" id="GO:0005829">
    <property type="term" value="C:cytosol"/>
    <property type="evidence" value="ECO:0007669"/>
    <property type="project" value="TreeGrafter"/>
</dbReference>
<dbReference type="PhylomeDB" id="A0A1B0GAG7"/>
<name>A0A1B0GAG7_GLOMM</name>
<keyword evidence="3" id="KW-1185">Reference proteome</keyword>
<dbReference type="GO" id="GO:0006783">
    <property type="term" value="P:heme biosynthetic process"/>
    <property type="evidence" value="ECO:0007669"/>
    <property type="project" value="TreeGrafter"/>
</dbReference>
<dbReference type="Proteomes" id="UP000092444">
    <property type="component" value="Unassembled WGS sequence"/>
</dbReference>
<feature type="domain" description="Uroporphyrinogen decarboxylase (URO-D)" evidence="1">
    <location>
        <begin position="7"/>
        <end position="78"/>
    </location>
</feature>
<dbReference type="GO" id="GO:0004853">
    <property type="term" value="F:uroporphyrinogen decarboxylase activity"/>
    <property type="evidence" value="ECO:0007669"/>
    <property type="project" value="InterPro"/>
</dbReference>
<dbReference type="InterPro" id="IPR038071">
    <property type="entry name" value="UROD/MetE-like_sf"/>
</dbReference>
<dbReference type="EnsemblMetazoa" id="GMOY010302-RA">
    <property type="protein sequence ID" value="GMOY010302-PA"/>
    <property type="gene ID" value="GMOY010302"/>
</dbReference>
<dbReference type="PANTHER" id="PTHR21091">
    <property type="entry name" value="METHYLTETRAHYDROFOLATE:HOMOCYSTEINE METHYLTRANSFERASE RELATED"/>
    <property type="match status" value="1"/>
</dbReference>
<dbReference type="Gene3D" id="3.20.20.210">
    <property type="match status" value="1"/>
</dbReference>
<evidence type="ECO:0000313" key="2">
    <source>
        <dbReference type="EnsemblMetazoa" id="GMOY010302-PA"/>
    </source>
</evidence>